<dbReference type="EMBL" id="CP001325">
    <property type="protein sequence ID" value="ACO62776.1"/>
    <property type="molecule type" value="Genomic_DNA"/>
</dbReference>
<dbReference type="RefSeq" id="XP_002501518.1">
    <property type="nucleotide sequence ID" value="XM_002501472.1"/>
</dbReference>
<proteinExistence type="predicted"/>
<feature type="region of interest" description="Disordered" evidence="1">
    <location>
        <begin position="50"/>
        <end position="95"/>
    </location>
</feature>
<reference evidence="2 3" key="1">
    <citation type="journal article" date="2009" name="Science">
        <title>Green evolution and dynamic adaptations revealed by genomes of the marine picoeukaryotes Micromonas.</title>
        <authorList>
            <person name="Worden A.Z."/>
            <person name="Lee J.H."/>
            <person name="Mock T."/>
            <person name="Rouze P."/>
            <person name="Simmons M.P."/>
            <person name="Aerts A.L."/>
            <person name="Allen A.E."/>
            <person name="Cuvelier M.L."/>
            <person name="Derelle E."/>
            <person name="Everett M.V."/>
            <person name="Foulon E."/>
            <person name="Grimwood J."/>
            <person name="Gundlach H."/>
            <person name="Henrissat B."/>
            <person name="Napoli C."/>
            <person name="McDonald S.M."/>
            <person name="Parker M.S."/>
            <person name="Rombauts S."/>
            <person name="Salamov A."/>
            <person name="Von Dassow P."/>
            <person name="Badger J.H."/>
            <person name="Coutinho P.M."/>
            <person name="Demir E."/>
            <person name="Dubchak I."/>
            <person name="Gentemann C."/>
            <person name="Eikrem W."/>
            <person name="Gready J.E."/>
            <person name="John U."/>
            <person name="Lanier W."/>
            <person name="Lindquist E.A."/>
            <person name="Lucas S."/>
            <person name="Mayer K.F."/>
            <person name="Moreau H."/>
            <person name="Not F."/>
            <person name="Otillar R."/>
            <person name="Panaud O."/>
            <person name="Pangilinan J."/>
            <person name="Paulsen I."/>
            <person name="Piegu B."/>
            <person name="Poliakov A."/>
            <person name="Robbens S."/>
            <person name="Schmutz J."/>
            <person name="Toulza E."/>
            <person name="Wyss T."/>
            <person name="Zelensky A."/>
            <person name="Zhou K."/>
            <person name="Armbrust E.V."/>
            <person name="Bhattacharya D."/>
            <person name="Goodenough U.W."/>
            <person name="Van de Peer Y."/>
            <person name="Grigoriev I.V."/>
        </authorList>
    </citation>
    <scope>NUCLEOTIDE SEQUENCE [LARGE SCALE GENOMIC DNA]</scope>
    <source>
        <strain evidence="3">RCC299 / NOUM17</strain>
    </source>
</reference>
<dbReference type="InParanoid" id="C1E4T6"/>
<evidence type="ECO:0000256" key="1">
    <source>
        <dbReference type="SAM" id="MobiDB-lite"/>
    </source>
</evidence>
<name>C1E4T6_MICCC</name>
<gene>
    <name evidence="2" type="ORF">MICPUN_58151</name>
</gene>
<accession>C1E4T6</accession>
<feature type="region of interest" description="Disordered" evidence="1">
    <location>
        <begin position="1"/>
        <end position="26"/>
    </location>
</feature>
<feature type="compositionally biased region" description="Basic residues" evidence="1">
    <location>
        <begin position="84"/>
        <end position="94"/>
    </location>
</feature>
<dbReference type="Proteomes" id="UP000002009">
    <property type="component" value="Chromosome 4"/>
</dbReference>
<evidence type="ECO:0000313" key="3">
    <source>
        <dbReference type="Proteomes" id="UP000002009"/>
    </source>
</evidence>
<dbReference type="AlphaFoldDB" id="C1E4T6"/>
<dbReference type="KEGG" id="mis:MICPUN_58151"/>
<dbReference type="SUPFAM" id="SSF54631">
    <property type="entry name" value="CBS-domain pair"/>
    <property type="match status" value="1"/>
</dbReference>
<organism evidence="2 3">
    <name type="scientific">Micromonas commoda (strain RCC299 / NOUM17 / CCMP2709)</name>
    <name type="common">Picoplanktonic green alga</name>
    <dbReference type="NCBI Taxonomy" id="296587"/>
    <lineage>
        <taxon>Eukaryota</taxon>
        <taxon>Viridiplantae</taxon>
        <taxon>Chlorophyta</taxon>
        <taxon>Mamiellophyceae</taxon>
        <taxon>Mamiellales</taxon>
        <taxon>Mamiellaceae</taxon>
        <taxon>Micromonas</taxon>
    </lineage>
</organism>
<dbReference type="InterPro" id="IPR046342">
    <property type="entry name" value="CBS_dom_sf"/>
</dbReference>
<evidence type="ECO:0008006" key="4">
    <source>
        <dbReference type="Google" id="ProtNLM"/>
    </source>
</evidence>
<sequence>MEGDASTRFPPDDRIPDVPANDPIPSGELIDARYFLSGWTLARYTERFRRESGDGEASSADDLGDGATPVGSGAFGWTAEGPPGRRRARRRRPRGVLTIPTRATVGQALRDLAAADVLAAPAVDAATGEYAGWISVGSLLEQILGAMYPALLDPEFVSQAG</sequence>
<protein>
    <recommendedName>
        <fullName evidence="4">CBS domain-containing protein</fullName>
    </recommendedName>
</protein>
<keyword evidence="3" id="KW-1185">Reference proteome</keyword>
<evidence type="ECO:0000313" key="2">
    <source>
        <dbReference type="EMBL" id="ACO62776.1"/>
    </source>
</evidence>
<dbReference type="GeneID" id="8242804"/>